<dbReference type="InterPro" id="IPR001020">
    <property type="entry name" value="PTS_HPr_His_P_site"/>
</dbReference>
<protein>
    <recommendedName>
        <fullName evidence="4">HPr domain-containing protein</fullName>
    </recommendedName>
</protein>
<evidence type="ECO:0000256" key="2">
    <source>
        <dbReference type="ARBA" id="ARBA00022490"/>
    </source>
</evidence>
<accession>A0A381N4P8</accession>
<reference evidence="5" key="1">
    <citation type="submission" date="2018-05" db="EMBL/GenBank/DDBJ databases">
        <authorList>
            <person name="Lanie J.A."/>
            <person name="Ng W.-L."/>
            <person name="Kazmierczak K.M."/>
            <person name="Andrzejewski T.M."/>
            <person name="Davidsen T.M."/>
            <person name="Wayne K.J."/>
            <person name="Tettelin H."/>
            <person name="Glass J.I."/>
            <person name="Rusch D."/>
            <person name="Podicherti R."/>
            <person name="Tsui H.-C.T."/>
            <person name="Winkler M.E."/>
        </authorList>
    </citation>
    <scope>NUCLEOTIDE SEQUENCE</scope>
</reference>
<dbReference type="Pfam" id="PF00381">
    <property type="entry name" value="PTS-HPr"/>
    <property type="match status" value="1"/>
</dbReference>
<gene>
    <name evidence="5" type="ORF">METZ01_LOCUS2464</name>
</gene>
<name>A0A381N4P8_9ZZZZ</name>
<dbReference type="PANTHER" id="PTHR33705">
    <property type="entry name" value="PHOSPHOCARRIER PROTEIN HPR"/>
    <property type="match status" value="1"/>
</dbReference>
<evidence type="ECO:0000256" key="1">
    <source>
        <dbReference type="ARBA" id="ARBA00004496"/>
    </source>
</evidence>
<dbReference type="PANTHER" id="PTHR33705:SF2">
    <property type="entry name" value="PHOSPHOCARRIER PROTEIN NPR"/>
    <property type="match status" value="1"/>
</dbReference>
<dbReference type="NCBIfam" id="TIGR01003">
    <property type="entry name" value="PTS_HPr_family"/>
    <property type="match status" value="1"/>
</dbReference>
<dbReference type="CDD" id="cd00367">
    <property type="entry name" value="PTS-HPr_like"/>
    <property type="match status" value="1"/>
</dbReference>
<dbReference type="InterPro" id="IPR035895">
    <property type="entry name" value="HPr-like_sf"/>
</dbReference>
<dbReference type="GO" id="GO:0005737">
    <property type="term" value="C:cytoplasm"/>
    <property type="evidence" value="ECO:0007669"/>
    <property type="project" value="UniProtKB-SubCell"/>
</dbReference>
<sequence length="89" mass="9867">MVSQDILIINRLGLHARAAAQLVRMANEYPCDIRLTMDERNSDAKSVMEVLMLGATEGTTLKLSADGKKEDEALKSIVDLFAARFNELE</sequence>
<feature type="domain" description="HPr" evidence="4">
    <location>
        <begin position="1"/>
        <end position="88"/>
    </location>
</feature>
<keyword evidence="2" id="KW-0963">Cytoplasm</keyword>
<dbReference type="Gene3D" id="3.30.1340.10">
    <property type="entry name" value="HPr-like"/>
    <property type="match status" value="1"/>
</dbReference>
<dbReference type="PROSITE" id="PS00369">
    <property type="entry name" value="PTS_HPR_HIS"/>
    <property type="match status" value="1"/>
</dbReference>
<dbReference type="AlphaFoldDB" id="A0A381N4P8"/>
<dbReference type="PRINTS" id="PR00107">
    <property type="entry name" value="PHOSPHOCPHPR"/>
</dbReference>
<dbReference type="InterPro" id="IPR050399">
    <property type="entry name" value="HPr"/>
</dbReference>
<dbReference type="PROSITE" id="PS51350">
    <property type="entry name" value="PTS_HPR_DOM"/>
    <property type="match status" value="1"/>
</dbReference>
<dbReference type="SUPFAM" id="SSF55594">
    <property type="entry name" value="HPr-like"/>
    <property type="match status" value="1"/>
</dbReference>
<dbReference type="EMBL" id="UINC01000125">
    <property type="protein sequence ID" value="SUZ49610.1"/>
    <property type="molecule type" value="Genomic_DNA"/>
</dbReference>
<comment type="subcellular location">
    <subcellularLocation>
        <location evidence="1">Cytoplasm</location>
    </subcellularLocation>
</comment>
<evidence type="ECO:0000259" key="4">
    <source>
        <dbReference type="PROSITE" id="PS51350"/>
    </source>
</evidence>
<dbReference type="GO" id="GO:0009401">
    <property type="term" value="P:phosphoenolpyruvate-dependent sugar phosphotransferase system"/>
    <property type="evidence" value="ECO:0007669"/>
    <property type="project" value="UniProtKB-KW"/>
</dbReference>
<dbReference type="InterPro" id="IPR000032">
    <property type="entry name" value="HPr-like"/>
</dbReference>
<evidence type="ECO:0000313" key="5">
    <source>
        <dbReference type="EMBL" id="SUZ49610.1"/>
    </source>
</evidence>
<evidence type="ECO:0000256" key="3">
    <source>
        <dbReference type="ARBA" id="ARBA00022683"/>
    </source>
</evidence>
<keyword evidence="3" id="KW-0598">Phosphotransferase system</keyword>
<proteinExistence type="predicted"/>
<organism evidence="5">
    <name type="scientific">marine metagenome</name>
    <dbReference type="NCBI Taxonomy" id="408172"/>
    <lineage>
        <taxon>unclassified sequences</taxon>
        <taxon>metagenomes</taxon>
        <taxon>ecological metagenomes</taxon>
    </lineage>
</organism>